<dbReference type="EMBL" id="BLXT01004660">
    <property type="protein sequence ID" value="GFO16403.1"/>
    <property type="molecule type" value="Genomic_DNA"/>
</dbReference>
<gene>
    <name evidence="1" type="ORF">PoB_004290800</name>
</gene>
<reference evidence="1 2" key="1">
    <citation type="journal article" date="2021" name="Elife">
        <title>Chloroplast acquisition without the gene transfer in kleptoplastic sea slugs, Plakobranchus ocellatus.</title>
        <authorList>
            <person name="Maeda T."/>
            <person name="Takahashi S."/>
            <person name="Yoshida T."/>
            <person name="Shimamura S."/>
            <person name="Takaki Y."/>
            <person name="Nagai Y."/>
            <person name="Toyoda A."/>
            <person name="Suzuki Y."/>
            <person name="Arimoto A."/>
            <person name="Ishii H."/>
            <person name="Satoh N."/>
            <person name="Nishiyama T."/>
            <person name="Hasebe M."/>
            <person name="Maruyama T."/>
            <person name="Minagawa J."/>
            <person name="Obokata J."/>
            <person name="Shigenobu S."/>
        </authorList>
    </citation>
    <scope>NUCLEOTIDE SEQUENCE [LARGE SCALE GENOMIC DNA]</scope>
</reference>
<comment type="caution">
    <text evidence="1">The sequence shown here is derived from an EMBL/GenBank/DDBJ whole genome shotgun (WGS) entry which is preliminary data.</text>
</comment>
<sequence>MGAGARIPKHNHIIIFSDLKEGHENSEPPTPHRKMAAWLRFSRVRLFYPNAVEFYVTSSSNYTGSFTPSEAKMSLPIRTAFLCTLGLAITVLLHTSHGAALPGKLKAALVKRAADGDDSTDDGTETAVETRQLNTRDCGDARWNCLPGQVLNEQTCTCGKLWVRISCRCGPQQGDLRLSGPLSGQGGGDGARTRVRGVPADLRADSLATEPPNPRF</sequence>
<evidence type="ECO:0000313" key="2">
    <source>
        <dbReference type="Proteomes" id="UP000735302"/>
    </source>
</evidence>
<evidence type="ECO:0000313" key="1">
    <source>
        <dbReference type="EMBL" id="GFO16403.1"/>
    </source>
</evidence>
<keyword evidence="2" id="KW-1185">Reference proteome</keyword>
<accession>A0AAV4B9Y9</accession>
<dbReference type="Proteomes" id="UP000735302">
    <property type="component" value="Unassembled WGS sequence"/>
</dbReference>
<name>A0AAV4B9Y9_9GAST</name>
<organism evidence="1 2">
    <name type="scientific">Plakobranchus ocellatus</name>
    <dbReference type="NCBI Taxonomy" id="259542"/>
    <lineage>
        <taxon>Eukaryota</taxon>
        <taxon>Metazoa</taxon>
        <taxon>Spiralia</taxon>
        <taxon>Lophotrochozoa</taxon>
        <taxon>Mollusca</taxon>
        <taxon>Gastropoda</taxon>
        <taxon>Heterobranchia</taxon>
        <taxon>Euthyneura</taxon>
        <taxon>Panpulmonata</taxon>
        <taxon>Sacoglossa</taxon>
        <taxon>Placobranchoidea</taxon>
        <taxon>Plakobranchidae</taxon>
        <taxon>Plakobranchus</taxon>
    </lineage>
</organism>
<protein>
    <submittedName>
        <fullName evidence="1">Uncharacterized protein</fullName>
    </submittedName>
</protein>
<dbReference type="AlphaFoldDB" id="A0AAV4B9Y9"/>
<proteinExistence type="predicted"/>